<protein>
    <submittedName>
        <fullName evidence="3">Uncharacterized protein</fullName>
    </submittedName>
</protein>
<accession>A0A1I8PUX6</accession>
<dbReference type="KEGG" id="scac:106093227"/>
<reference evidence="3" key="1">
    <citation type="submission" date="2020-05" db="UniProtKB">
        <authorList>
            <consortium name="EnsemblMetazoa"/>
        </authorList>
    </citation>
    <scope>IDENTIFICATION</scope>
    <source>
        <strain evidence="3">USDA</strain>
    </source>
</reference>
<proteinExistence type="predicted"/>
<organism evidence="3 4">
    <name type="scientific">Stomoxys calcitrans</name>
    <name type="common">Stable fly</name>
    <name type="synonym">Conops calcitrans</name>
    <dbReference type="NCBI Taxonomy" id="35570"/>
    <lineage>
        <taxon>Eukaryota</taxon>
        <taxon>Metazoa</taxon>
        <taxon>Ecdysozoa</taxon>
        <taxon>Arthropoda</taxon>
        <taxon>Hexapoda</taxon>
        <taxon>Insecta</taxon>
        <taxon>Pterygota</taxon>
        <taxon>Neoptera</taxon>
        <taxon>Endopterygota</taxon>
        <taxon>Diptera</taxon>
        <taxon>Brachycera</taxon>
        <taxon>Muscomorpha</taxon>
        <taxon>Muscoidea</taxon>
        <taxon>Muscidae</taxon>
        <taxon>Stomoxys</taxon>
    </lineage>
</organism>
<evidence type="ECO:0000313" key="4">
    <source>
        <dbReference type="Proteomes" id="UP000095300"/>
    </source>
</evidence>
<gene>
    <name evidence="3" type="primary">106093227</name>
</gene>
<name>A0A1I8PUX6_STOCA</name>
<dbReference type="STRING" id="35570.A0A1I8PUX6"/>
<feature type="compositionally biased region" description="Polar residues" evidence="1">
    <location>
        <begin position="431"/>
        <end position="447"/>
    </location>
</feature>
<feature type="compositionally biased region" description="Low complexity" evidence="1">
    <location>
        <begin position="391"/>
        <end position="400"/>
    </location>
</feature>
<evidence type="ECO:0000256" key="1">
    <source>
        <dbReference type="SAM" id="MobiDB-lite"/>
    </source>
</evidence>
<feature type="signal peptide" evidence="2">
    <location>
        <begin position="1"/>
        <end position="26"/>
    </location>
</feature>
<keyword evidence="4" id="KW-1185">Reference proteome</keyword>
<feature type="region of interest" description="Disordered" evidence="1">
    <location>
        <begin position="350"/>
        <end position="400"/>
    </location>
</feature>
<feature type="region of interest" description="Disordered" evidence="1">
    <location>
        <begin position="427"/>
        <end position="447"/>
    </location>
</feature>
<feature type="compositionally biased region" description="Polar residues" evidence="1">
    <location>
        <begin position="350"/>
        <end position="390"/>
    </location>
</feature>
<keyword evidence="2" id="KW-0732">Signal</keyword>
<dbReference type="EnsemblMetazoa" id="SCAU011337-RA">
    <property type="protein sequence ID" value="SCAU011337-PA"/>
    <property type="gene ID" value="SCAU011337"/>
</dbReference>
<dbReference type="VEuPathDB" id="VectorBase:SCAU011337"/>
<feature type="region of interest" description="Disordered" evidence="1">
    <location>
        <begin position="460"/>
        <end position="555"/>
    </location>
</feature>
<dbReference type="OrthoDB" id="8068755at2759"/>
<feature type="region of interest" description="Disordered" evidence="1">
    <location>
        <begin position="298"/>
        <end position="325"/>
    </location>
</feature>
<evidence type="ECO:0000256" key="2">
    <source>
        <dbReference type="SAM" id="SignalP"/>
    </source>
</evidence>
<feature type="compositionally biased region" description="Low complexity" evidence="1">
    <location>
        <begin position="496"/>
        <end position="535"/>
    </location>
</feature>
<sequence>MSAKGPKLGLYLVVLVAILQIQVCLSQFAPQAVRNVPRTGSVSRATSTAREREYDYGNIEFTKGVANSRTITHSNGGVRNGGVTSVSRSNAVSRELELGGLPIGSTLTRSQTRTNGAVSKAVSHDLNVGKYSLGTTVSNTNNGFGLQRSADGGLAFGLGGLSFDLSRNNQPSSGALTQAQAQAQGLNARAKANSNSRTNTQQYGNVGVTNTFSKSNAVSRTKQGQTSASTGGLAGGAATNGLTYGQGYRTRRTPSAPVYAAPVRQVAPAQYYRQPTYVRPRRSAQFIPFAYPGVELERPKRQFGRPNRNPGFGIQPQSQNANAEGLANNKGDLFEQQAGVNSQTNQEINEGGITQTNGASGIGSNLATDGSSGQVSSANVGQTNAVSGDGSQSSNSAQSQALNFEANQQQAATSNAGTNQVITATGERSEANSGSQSTNNNEFGSASNVANTNSAVFREGNTSGAQADSSGQSIVQGPNGQNSAANTQSSVTSTLGANGSVSNSATSNASAVSQGGKGASASASAVATASASSSAGAGGGNSFTNAQGSAGGGGAFSNTGAFANNFGAQGFANSKTGNRRG</sequence>
<dbReference type="Proteomes" id="UP000095300">
    <property type="component" value="Unassembled WGS sequence"/>
</dbReference>
<feature type="compositionally biased region" description="Polar residues" evidence="1">
    <location>
        <begin position="460"/>
        <end position="495"/>
    </location>
</feature>
<dbReference type="AlphaFoldDB" id="A0A1I8PUX6"/>
<feature type="chain" id="PRO_5009327265" evidence="2">
    <location>
        <begin position="27"/>
        <end position="581"/>
    </location>
</feature>
<evidence type="ECO:0000313" key="3">
    <source>
        <dbReference type="EnsemblMetazoa" id="SCAU011337-PA"/>
    </source>
</evidence>